<organism evidence="7 8">
    <name type="scientific">Hornefia porci</name>
    <dbReference type="NCBI Taxonomy" id="2652292"/>
    <lineage>
        <taxon>Bacteria</taxon>
        <taxon>Bacillati</taxon>
        <taxon>Bacillota</taxon>
        <taxon>Clostridia</taxon>
        <taxon>Peptostreptococcales</taxon>
        <taxon>Anaerovoracaceae</taxon>
        <taxon>Hornefia</taxon>
    </lineage>
</organism>
<dbReference type="OrthoDB" id="9803969at2"/>
<evidence type="ECO:0000259" key="6">
    <source>
        <dbReference type="PROSITE" id="PS51554"/>
    </source>
</evidence>
<keyword evidence="8" id="KW-1185">Reference proteome</keyword>
<evidence type="ECO:0000313" key="7">
    <source>
        <dbReference type="EMBL" id="OLR54786.1"/>
    </source>
</evidence>
<dbReference type="PROSITE" id="PS51149">
    <property type="entry name" value="GLY_RADICAL_2"/>
    <property type="match status" value="1"/>
</dbReference>
<sequence>MSYNFDNMALTDRLNRLKSAYLKAVPSISTDRAVAFTEVAKEYPDLPANLRIAKSFRRACETAPLLIQEGELIVGNPCGKPRAGALSPDIAWEWLEEELDDIGTRPQDPYYISEEDKKLMREEIFPFWKGKSLCEACEEKLRETDPLLYEYGVEAAITDLTYHMTSGGGDSSPGFDIILFPKGINGILAEAQEHLKALRPEDPEYDTERAFYESSVEICRGVLAYAGRLSDYALELAEKEKDPARRDELKKIAEINRRVPAEPPETFWEALQAVWTVESLFSLEANQCSTSLGRIDEYMYPCYQRSIESGELTEEEAFELFGCFMLKCSEVIWYTPGATAKYFAGYMPFLNMTVGGVGRDGGDVCNDLTFLVMEVVRKIKMYQPTLACRVHNASSHRYLDKIVDVIRAGGGMPAVHFDDAHTRMMLRKGYDLRDARDYSMMGCVEPQKNGRVHQWTAGGFTQWPACIDMAMHNGALPSCGERRWLDTGDVSEFDTFEKFETAVRRQLDFLIDVNCRGSNVVEEVFSRVTPTPYMSIFIDGCMQNGKDVMQGGAVMYEGPGSIFAGLGTYADSMAAVKKVVYEDRLCTLAELKQAMDADWVGFEKLRKACVDAPKYGNDDDYADRFAREIIDYTEEKMNSYPSLYARHIHGTLSQSFNTPLGEMVGATPDGRGSGEPLSDGMSPSQGRDRKGPTAVIKSVSRLNCESMSLGMSHNFKFSPAFLDTKEGRTGAVTLLKTASLLGNAQMQFNCVDDRELIDAREHPEKHRDLIVRVAGYSAFFTELCPEVQNEIISRTEIDRN</sequence>
<evidence type="ECO:0000256" key="3">
    <source>
        <dbReference type="PROSITE-ProRule" id="PRU00493"/>
    </source>
</evidence>
<evidence type="ECO:0000256" key="4">
    <source>
        <dbReference type="SAM" id="MobiDB-lite"/>
    </source>
</evidence>
<comment type="caution">
    <text evidence="7">The sequence shown here is derived from an EMBL/GenBank/DDBJ whole genome shotgun (WGS) entry which is preliminary data.</text>
</comment>
<dbReference type="GO" id="GO:0005829">
    <property type="term" value="C:cytosol"/>
    <property type="evidence" value="ECO:0007669"/>
    <property type="project" value="TreeGrafter"/>
</dbReference>
<dbReference type="RefSeq" id="WP_075711805.1">
    <property type="nucleotide sequence ID" value="NZ_MJIE01000001.1"/>
</dbReference>
<keyword evidence="1 3" id="KW-0556">Organic radical</keyword>
<evidence type="ECO:0000259" key="5">
    <source>
        <dbReference type="PROSITE" id="PS51149"/>
    </source>
</evidence>
<dbReference type="InterPro" id="IPR019777">
    <property type="entry name" value="Form_AcTrfase_GR_CS"/>
</dbReference>
<dbReference type="CDD" id="cd01677">
    <property type="entry name" value="PFL2_DhaB_BssA"/>
    <property type="match status" value="1"/>
</dbReference>
<protein>
    <submittedName>
        <fullName evidence="7">Choline trimethylamine-lyase</fullName>
    </submittedName>
</protein>
<evidence type="ECO:0000313" key="8">
    <source>
        <dbReference type="Proteomes" id="UP000187404"/>
    </source>
</evidence>
<dbReference type="PROSITE" id="PS00850">
    <property type="entry name" value="GLY_RADICAL_1"/>
    <property type="match status" value="1"/>
</dbReference>
<accession>A0A1Q9JEY5</accession>
<name>A0A1Q9JEY5_9FIRM</name>
<dbReference type="InterPro" id="IPR051215">
    <property type="entry name" value="GRE"/>
</dbReference>
<dbReference type="InterPro" id="IPR030897">
    <property type="entry name" value="Choline_CutC"/>
</dbReference>
<reference evidence="7 8" key="1">
    <citation type="journal article" date="2016" name="Appl. Environ. Microbiol.">
        <title>Function and Phylogeny of Bacterial Butyryl Coenzyme A:Acetate Transferases and Their Diversity in the Proximal Colon of Swine.</title>
        <authorList>
            <person name="Trachsel J."/>
            <person name="Bayles D.O."/>
            <person name="Looft T."/>
            <person name="Levine U.Y."/>
            <person name="Allen H.K."/>
        </authorList>
    </citation>
    <scope>NUCLEOTIDE SEQUENCE [LARGE SCALE GENOMIC DNA]</scope>
    <source>
        <strain evidence="7 8">68-3-10</strain>
    </source>
</reference>
<dbReference type="InterPro" id="IPR001150">
    <property type="entry name" value="Gly_radical"/>
</dbReference>
<dbReference type="Pfam" id="PF01228">
    <property type="entry name" value="Gly_radical"/>
    <property type="match status" value="1"/>
</dbReference>
<proteinExistence type="predicted"/>
<keyword evidence="2 7" id="KW-0456">Lyase</keyword>
<dbReference type="AlphaFoldDB" id="A0A1Q9JEY5"/>
<dbReference type="Pfam" id="PF02901">
    <property type="entry name" value="PFL-like"/>
    <property type="match status" value="1"/>
</dbReference>
<dbReference type="Gene3D" id="3.20.70.20">
    <property type="match status" value="1"/>
</dbReference>
<gene>
    <name evidence="7" type="ORF">BHK98_01020</name>
</gene>
<dbReference type="PANTHER" id="PTHR43641:SF2">
    <property type="entry name" value="DEHYDRATASE YBIW-RELATED"/>
    <property type="match status" value="1"/>
</dbReference>
<dbReference type="NCBIfam" id="TIGR04394">
    <property type="entry name" value="choline_CutC"/>
    <property type="match status" value="1"/>
</dbReference>
<dbReference type="Proteomes" id="UP000187404">
    <property type="component" value="Unassembled WGS sequence"/>
</dbReference>
<dbReference type="STRING" id="1261640.BHK98_01020"/>
<dbReference type="PROSITE" id="PS51554">
    <property type="entry name" value="PFL"/>
    <property type="match status" value="1"/>
</dbReference>
<dbReference type="EMBL" id="MJIE01000001">
    <property type="protein sequence ID" value="OLR54786.1"/>
    <property type="molecule type" value="Genomic_DNA"/>
</dbReference>
<dbReference type="InterPro" id="IPR004184">
    <property type="entry name" value="PFL_dom"/>
</dbReference>
<dbReference type="GO" id="GO:0016829">
    <property type="term" value="F:lyase activity"/>
    <property type="evidence" value="ECO:0007669"/>
    <property type="project" value="UniProtKB-KW"/>
</dbReference>
<feature type="modified residue" description="Glycine radical" evidence="3">
    <location>
        <position position="775"/>
    </location>
</feature>
<evidence type="ECO:0000256" key="2">
    <source>
        <dbReference type="ARBA" id="ARBA00023239"/>
    </source>
</evidence>
<feature type="region of interest" description="Disordered" evidence="4">
    <location>
        <begin position="662"/>
        <end position="692"/>
    </location>
</feature>
<feature type="domain" description="Glycine radical" evidence="5">
    <location>
        <begin position="679"/>
        <end position="800"/>
    </location>
</feature>
<feature type="domain" description="PFL" evidence="6">
    <location>
        <begin position="12"/>
        <end position="672"/>
    </location>
</feature>
<evidence type="ECO:0000256" key="1">
    <source>
        <dbReference type="ARBA" id="ARBA00022818"/>
    </source>
</evidence>
<dbReference type="PANTHER" id="PTHR43641">
    <property type="entry name" value="FORMATE ACETYLTRANSFERASE 3-RELATED"/>
    <property type="match status" value="1"/>
</dbReference>
<dbReference type="SUPFAM" id="SSF51998">
    <property type="entry name" value="PFL-like glycyl radical enzymes"/>
    <property type="match status" value="1"/>
</dbReference>